<evidence type="ECO:0000313" key="1">
    <source>
        <dbReference type="EMBL" id="MDX8151949.1"/>
    </source>
</evidence>
<dbReference type="Gene3D" id="3.50.40.10">
    <property type="entry name" value="Phenylalanyl-trna Synthetase, Chain B, domain 3"/>
    <property type="match status" value="1"/>
</dbReference>
<accession>A0ABU4VJS8</accession>
<dbReference type="EMBL" id="JAXAVX010000004">
    <property type="protein sequence ID" value="MDX8151949.1"/>
    <property type="molecule type" value="Genomic_DNA"/>
</dbReference>
<dbReference type="RefSeq" id="WP_319954104.1">
    <property type="nucleotide sequence ID" value="NZ_JAXAVX010000004.1"/>
</dbReference>
<protein>
    <recommendedName>
        <fullName evidence="3">B3/B4 tRNA-binding domain-containing protein</fullName>
    </recommendedName>
</protein>
<reference evidence="1 2" key="1">
    <citation type="submission" date="2023-11" db="EMBL/GenBank/DDBJ databases">
        <authorList>
            <person name="Xu M."/>
            <person name="Jiang T."/>
        </authorList>
    </citation>
    <scope>NUCLEOTIDE SEQUENCE [LARGE SCALE GENOMIC DNA]</scope>
    <source>
        <strain evidence="1 2">SD</strain>
    </source>
</reference>
<gene>
    <name evidence="1" type="ORF">SK069_10125</name>
</gene>
<organism evidence="1 2">
    <name type="scientific">Patulibacter brassicae</name>
    <dbReference type="NCBI Taxonomy" id="1705717"/>
    <lineage>
        <taxon>Bacteria</taxon>
        <taxon>Bacillati</taxon>
        <taxon>Actinomycetota</taxon>
        <taxon>Thermoleophilia</taxon>
        <taxon>Solirubrobacterales</taxon>
        <taxon>Patulibacteraceae</taxon>
        <taxon>Patulibacter</taxon>
    </lineage>
</organism>
<dbReference type="Proteomes" id="UP001277761">
    <property type="component" value="Unassembled WGS sequence"/>
</dbReference>
<evidence type="ECO:0008006" key="3">
    <source>
        <dbReference type="Google" id="ProtNLM"/>
    </source>
</evidence>
<dbReference type="SUPFAM" id="SSF56037">
    <property type="entry name" value="PheT/TilS domain"/>
    <property type="match status" value="1"/>
</dbReference>
<proteinExistence type="predicted"/>
<evidence type="ECO:0000313" key="2">
    <source>
        <dbReference type="Proteomes" id="UP001277761"/>
    </source>
</evidence>
<dbReference type="InterPro" id="IPR020825">
    <property type="entry name" value="Phe-tRNA_synthase-like_B3/B4"/>
</dbReference>
<keyword evidence="2" id="KW-1185">Reference proteome</keyword>
<name>A0ABU4VJS8_9ACTN</name>
<comment type="caution">
    <text evidence="1">The sequence shown here is derived from an EMBL/GenBank/DDBJ whole genome shotgun (WGS) entry which is preliminary data.</text>
</comment>
<sequence length="225" mass="24666">MVEEDPRPRLGWIDPLVADEHPSLALLWLELPVRWMRRSPRWMRDRLATLSGRVDGAAALELRRQDIPAAWRVFYRHVGIDPDEDQTPIEAAYHARLRWGGFRSRGMPRDVLTTALVETGVALWAVDADRTAGELGVRLSKPGELLGAGETEAPAGRLVIADEHRALAPLGGEPPAELAVAKGSTRAIVYGLQFTGIPSMHVHEAFWTASELLGPPVAADAAVDR</sequence>